<comment type="catalytic activity">
    <reaction evidence="10">
        <text>alpha,alpha-trehalose + H2O = alpha-D-glucose + beta-D-glucose</text>
        <dbReference type="Rhea" id="RHEA:32675"/>
        <dbReference type="ChEBI" id="CHEBI:15377"/>
        <dbReference type="ChEBI" id="CHEBI:15903"/>
        <dbReference type="ChEBI" id="CHEBI:16551"/>
        <dbReference type="ChEBI" id="CHEBI:17925"/>
        <dbReference type="EC" id="3.2.1.28"/>
    </reaction>
</comment>
<dbReference type="PROSITE" id="PS00927">
    <property type="entry name" value="TREHALASE_1"/>
    <property type="match status" value="1"/>
</dbReference>
<dbReference type="GO" id="GO:0005993">
    <property type="term" value="P:trehalose catabolic process"/>
    <property type="evidence" value="ECO:0000318"/>
    <property type="project" value="GO_Central"/>
</dbReference>
<evidence type="ECO:0000256" key="12">
    <source>
        <dbReference type="SAM" id="Phobius"/>
    </source>
</evidence>
<comment type="similarity">
    <text evidence="2 10">Belongs to the glycosyl hydrolase 37 family.</text>
</comment>
<dbReference type="Proteomes" id="UP000005239">
    <property type="component" value="Unassembled WGS sequence"/>
</dbReference>
<dbReference type="InterPro" id="IPR029020">
    <property type="entry name" value="Ammonium/urea_transptr"/>
</dbReference>
<evidence type="ECO:0000256" key="2">
    <source>
        <dbReference type="ARBA" id="ARBA00005615"/>
    </source>
</evidence>
<dbReference type="InterPro" id="IPR018232">
    <property type="entry name" value="Glyco_hydro_37_CS"/>
</dbReference>
<organism evidence="13 14">
    <name type="scientific">Pristionchus pacificus</name>
    <name type="common">Parasitic nematode worm</name>
    <dbReference type="NCBI Taxonomy" id="54126"/>
    <lineage>
        <taxon>Eukaryota</taxon>
        <taxon>Metazoa</taxon>
        <taxon>Ecdysozoa</taxon>
        <taxon>Nematoda</taxon>
        <taxon>Chromadorea</taxon>
        <taxon>Rhabditida</taxon>
        <taxon>Rhabditina</taxon>
        <taxon>Diplogasteromorpha</taxon>
        <taxon>Diplogasteroidea</taxon>
        <taxon>Neodiplogasteridae</taxon>
        <taxon>Pristionchus</taxon>
    </lineage>
</organism>
<dbReference type="PANTHER" id="PTHR23403">
    <property type="entry name" value="TREHALASE"/>
    <property type="match status" value="1"/>
</dbReference>
<dbReference type="EC" id="3.2.1.28" evidence="3 10"/>
<feature type="transmembrane region" description="Helical" evidence="12">
    <location>
        <begin position="26"/>
        <end position="45"/>
    </location>
</feature>
<keyword evidence="8 12" id="KW-0472">Membrane</keyword>
<evidence type="ECO:0000256" key="7">
    <source>
        <dbReference type="ARBA" id="ARBA00022989"/>
    </source>
</evidence>
<evidence type="ECO:0000256" key="6">
    <source>
        <dbReference type="ARBA" id="ARBA00022801"/>
    </source>
</evidence>
<keyword evidence="9 10" id="KW-0326">Glycosidase</keyword>
<feature type="transmembrane region" description="Helical" evidence="12">
    <location>
        <begin position="109"/>
        <end position="129"/>
    </location>
</feature>
<evidence type="ECO:0000256" key="5">
    <source>
        <dbReference type="ARBA" id="ARBA00022692"/>
    </source>
</evidence>
<proteinExistence type="inferred from homology"/>
<dbReference type="InterPro" id="IPR001661">
    <property type="entry name" value="Glyco_hydro_37"/>
</dbReference>
<feature type="region of interest" description="Disordered" evidence="11">
    <location>
        <begin position="922"/>
        <end position="959"/>
    </location>
</feature>
<keyword evidence="6 10" id="KW-0378">Hydrolase</keyword>
<evidence type="ECO:0000313" key="14">
    <source>
        <dbReference type="Proteomes" id="UP000005239"/>
    </source>
</evidence>
<dbReference type="SUPFAM" id="SSF111352">
    <property type="entry name" value="Ammonium transporter"/>
    <property type="match status" value="1"/>
</dbReference>
<dbReference type="Pfam" id="PF00909">
    <property type="entry name" value="Ammonium_transp"/>
    <property type="match status" value="1"/>
</dbReference>
<sequence>MIADLSCTPILISMGALIGRFTPMQFLFMAFIETLVCTGVEYVVITMMHVNDGGRSLVIHAFGAYFGLAVAKTARKVRVLSKRGTIRVVGEDAFDDNNSETDGVDHSELFSMIGTLFLWIFFPSFNAAVQEPEDARIRAVINTYLSMTSCTVITFMLTSLTDRQGRFNMIHIQSSTLAGGVAIGSVANAILQPWHSLLIGGIAAIISVFGHTHIQPYLRKSWLSVTDTCGVHNLHGLPGILSGLCSIVIVVVYNPSYYGDSLYQIYPYFVGGDKNGNRGPWDQAAYQFYAIVIVFFGAVISGAITGCLLRAGCVNQMSDPTGAHGQEADRAGFYYGLPQDVMWKSMELISTDEGDPRRPTSPGGGGLEPIVNVCDETNADNWFIYCSGPLLEAVNVHSLFNDSKTFVDMPLKEDPVYVNDKFHEVFANLTVDQINRDELLAFVNEYFSPPGSELASCVPIDWHPQPQKIMGIQDPDLREWALALHGIWKTLCKKIHEDIETQKERYSLIWLEHEFIAPGGRFREFYYWDAYWIVKGLIASEMYTTVQKMIENLASMIERYGFVPNGGRIYYLKRSQPPMFSAMVYEYYESTHDKAFVRKMLPIMEKEQEFWNDKRMIDVRVPTGNFSVYQYRTEANVPRPESYREDILSAQHINENDRQRFWRINIKLIFDLLQDIASAAESGWDFSTRWFKDSGILLDIETTTVLPVDLNAFQCWNMDILEYLHERTGNKTQSEYYRNKRAEFRDTIHHVFYNNTAGSWFDYNLRTKTHNIEFYASIAVPLFTGCYHSLNQAKSESLFKLMNESGVFNYPGGVPTSMNGNSSEQWDFPNGFSNLNHMIIEGLRKSENAQMQDKAFKIAEKWVFGNYKVFAETGHMWEKYNVIGNVPKPGSGGEYDVQDGFGWTNGVILDLLITYNHRLKLPDQLRPTPTPETTDDPSSDTVVSRTSRSVDGDPSTTSSSGMAAILSLVSLIGARLTL</sequence>
<feature type="transmembrane region" description="Helical" evidence="12">
    <location>
        <begin position="234"/>
        <end position="253"/>
    </location>
</feature>
<comment type="subcellular location">
    <subcellularLocation>
        <location evidence="1">Membrane</location>
        <topology evidence="1">Multi-pass membrane protein</topology>
    </subcellularLocation>
</comment>
<evidence type="ECO:0000313" key="13">
    <source>
        <dbReference type="EnsemblMetazoa" id="PPA02079.1"/>
    </source>
</evidence>
<dbReference type="InterPro" id="IPR008928">
    <property type="entry name" value="6-hairpin_glycosidase_sf"/>
</dbReference>
<dbReference type="GO" id="GO:0016020">
    <property type="term" value="C:membrane"/>
    <property type="evidence" value="ECO:0007669"/>
    <property type="project" value="UniProtKB-SubCell"/>
</dbReference>
<dbReference type="InterPro" id="IPR012341">
    <property type="entry name" value="6hp_glycosidase-like_sf"/>
</dbReference>
<dbReference type="GO" id="GO:0004555">
    <property type="term" value="F:alpha,alpha-trehalase activity"/>
    <property type="evidence" value="ECO:0000318"/>
    <property type="project" value="GO_Central"/>
</dbReference>
<reference evidence="14" key="1">
    <citation type="journal article" date="2008" name="Nat. Genet.">
        <title>The Pristionchus pacificus genome provides a unique perspective on nematode lifestyle and parasitism.</title>
        <authorList>
            <person name="Dieterich C."/>
            <person name="Clifton S.W."/>
            <person name="Schuster L.N."/>
            <person name="Chinwalla A."/>
            <person name="Delehaunty K."/>
            <person name="Dinkelacker I."/>
            <person name="Fulton L."/>
            <person name="Fulton R."/>
            <person name="Godfrey J."/>
            <person name="Minx P."/>
            <person name="Mitreva M."/>
            <person name="Roeseler W."/>
            <person name="Tian H."/>
            <person name="Witte H."/>
            <person name="Yang S.P."/>
            <person name="Wilson R.K."/>
            <person name="Sommer R.J."/>
        </authorList>
    </citation>
    <scope>NUCLEOTIDE SEQUENCE [LARGE SCALE GENOMIC DNA]</scope>
    <source>
        <strain evidence="14">PS312</strain>
    </source>
</reference>
<feature type="compositionally biased region" description="Low complexity" evidence="11">
    <location>
        <begin position="939"/>
        <end position="949"/>
    </location>
</feature>
<evidence type="ECO:0000256" key="4">
    <source>
        <dbReference type="ARBA" id="ARBA00019905"/>
    </source>
</evidence>
<keyword evidence="5 12" id="KW-0812">Transmembrane</keyword>
<gene>
    <name evidence="13" type="primary">WBGene00091633</name>
</gene>
<keyword evidence="14" id="KW-1185">Reference proteome</keyword>
<dbReference type="PANTHER" id="PTHR23403:SF5">
    <property type="entry name" value="TREHALASE"/>
    <property type="match status" value="1"/>
</dbReference>
<reference evidence="13" key="2">
    <citation type="submission" date="2022-06" db="UniProtKB">
        <authorList>
            <consortium name="EnsemblMetazoa"/>
        </authorList>
    </citation>
    <scope>IDENTIFICATION</scope>
    <source>
        <strain evidence="13">PS312</strain>
    </source>
</reference>
<evidence type="ECO:0000256" key="9">
    <source>
        <dbReference type="ARBA" id="ARBA00023295"/>
    </source>
</evidence>
<feature type="transmembrane region" description="Helical" evidence="12">
    <location>
        <begin position="172"/>
        <end position="191"/>
    </location>
</feature>
<evidence type="ECO:0000256" key="3">
    <source>
        <dbReference type="ARBA" id="ARBA00012757"/>
    </source>
</evidence>
<evidence type="ECO:0000256" key="11">
    <source>
        <dbReference type="SAM" id="MobiDB-lite"/>
    </source>
</evidence>
<evidence type="ECO:0000256" key="1">
    <source>
        <dbReference type="ARBA" id="ARBA00004141"/>
    </source>
</evidence>
<dbReference type="AlphaFoldDB" id="A0A2A6BZV6"/>
<name>A0A2A6BZV6_PRIPA</name>
<keyword evidence="7 12" id="KW-1133">Transmembrane helix</keyword>
<protein>
    <recommendedName>
        <fullName evidence="4 10">Trehalase</fullName>
        <ecNumber evidence="3 10">3.2.1.28</ecNumber>
    </recommendedName>
    <alternativeName>
        <fullName evidence="10">Alpha-trehalose glucohydrolase</fullName>
    </alternativeName>
</protein>
<dbReference type="GO" id="GO:0008519">
    <property type="term" value="F:ammonium channel activity"/>
    <property type="evidence" value="ECO:0007669"/>
    <property type="project" value="InterPro"/>
</dbReference>
<dbReference type="SUPFAM" id="SSF48208">
    <property type="entry name" value="Six-hairpin glycosidases"/>
    <property type="match status" value="1"/>
</dbReference>
<dbReference type="PRINTS" id="PR00744">
    <property type="entry name" value="GLHYDRLASE37"/>
</dbReference>
<dbReference type="Pfam" id="PF01204">
    <property type="entry name" value="Trehalase"/>
    <property type="match status" value="1"/>
</dbReference>
<accession>A0A8R1Y874</accession>
<accession>A0A2A6BZV6</accession>
<dbReference type="Gene3D" id="1.50.10.10">
    <property type="match status" value="1"/>
</dbReference>
<feature type="transmembrane region" description="Helical" evidence="12">
    <location>
        <begin position="286"/>
        <end position="309"/>
    </location>
</feature>
<evidence type="ECO:0000256" key="8">
    <source>
        <dbReference type="ARBA" id="ARBA00023136"/>
    </source>
</evidence>
<evidence type="ECO:0000256" key="10">
    <source>
        <dbReference type="RuleBase" id="RU361180"/>
    </source>
</evidence>
<feature type="transmembrane region" description="Helical" evidence="12">
    <location>
        <begin position="141"/>
        <end position="160"/>
    </location>
</feature>
<dbReference type="InterPro" id="IPR024041">
    <property type="entry name" value="NH4_transpt_AmtB-like_dom"/>
</dbReference>
<feature type="transmembrane region" description="Helical" evidence="12">
    <location>
        <begin position="197"/>
        <end position="214"/>
    </location>
</feature>
<dbReference type="Gene3D" id="1.10.3430.10">
    <property type="entry name" value="Ammonium transporter AmtB like domains"/>
    <property type="match status" value="1"/>
</dbReference>
<dbReference type="EnsemblMetazoa" id="PPA02079.1">
    <property type="protein sequence ID" value="PPA02079.1"/>
    <property type="gene ID" value="WBGene00091633"/>
</dbReference>